<dbReference type="InParanoid" id="D8LDY2"/>
<feature type="transmembrane region" description="Helical" evidence="12">
    <location>
        <begin position="654"/>
        <end position="673"/>
    </location>
</feature>
<evidence type="ECO:0000256" key="11">
    <source>
        <dbReference type="SAM" id="MobiDB-lite"/>
    </source>
</evidence>
<evidence type="ECO:0000256" key="3">
    <source>
        <dbReference type="ARBA" id="ARBA00018691"/>
    </source>
</evidence>
<proteinExistence type="inferred from homology"/>
<keyword evidence="6 12" id="KW-1133">Transmembrane helix</keyword>
<feature type="compositionally biased region" description="Low complexity" evidence="11">
    <location>
        <begin position="237"/>
        <end position="247"/>
    </location>
</feature>
<dbReference type="GO" id="GO:0006891">
    <property type="term" value="P:intra-Golgi vesicle-mediated transport"/>
    <property type="evidence" value="ECO:0007669"/>
    <property type="project" value="InterPro"/>
</dbReference>
<dbReference type="OrthoDB" id="10257567at2759"/>
<dbReference type="GO" id="GO:0000139">
    <property type="term" value="C:Golgi membrane"/>
    <property type="evidence" value="ECO:0007669"/>
    <property type="project" value="UniProtKB-SubCell"/>
</dbReference>
<evidence type="ECO:0000256" key="10">
    <source>
        <dbReference type="SAM" id="Coils"/>
    </source>
</evidence>
<reference evidence="15 16" key="1">
    <citation type="journal article" date="2010" name="Nature">
        <title>The Ectocarpus genome and the independent evolution of multicellularity in brown algae.</title>
        <authorList>
            <person name="Cock J.M."/>
            <person name="Sterck L."/>
            <person name="Rouze P."/>
            <person name="Scornet D."/>
            <person name="Allen A.E."/>
            <person name="Amoutzias G."/>
            <person name="Anthouard V."/>
            <person name="Artiguenave F."/>
            <person name="Aury J.M."/>
            <person name="Badger J.H."/>
            <person name="Beszteri B."/>
            <person name="Billiau K."/>
            <person name="Bonnet E."/>
            <person name="Bothwell J.H."/>
            <person name="Bowler C."/>
            <person name="Boyen C."/>
            <person name="Brownlee C."/>
            <person name="Carrano C.J."/>
            <person name="Charrier B."/>
            <person name="Cho G.Y."/>
            <person name="Coelho S.M."/>
            <person name="Collen J."/>
            <person name="Corre E."/>
            <person name="Da Silva C."/>
            <person name="Delage L."/>
            <person name="Delaroque N."/>
            <person name="Dittami S.M."/>
            <person name="Doulbeau S."/>
            <person name="Elias M."/>
            <person name="Farnham G."/>
            <person name="Gachon C.M."/>
            <person name="Gschloessl B."/>
            <person name="Heesch S."/>
            <person name="Jabbari K."/>
            <person name="Jubin C."/>
            <person name="Kawai H."/>
            <person name="Kimura K."/>
            <person name="Kloareg B."/>
            <person name="Kupper F.C."/>
            <person name="Lang D."/>
            <person name="Le Bail A."/>
            <person name="Leblanc C."/>
            <person name="Lerouge P."/>
            <person name="Lohr M."/>
            <person name="Lopez P.J."/>
            <person name="Martens C."/>
            <person name="Maumus F."/>
            <person name="Michel G."/>
            <person name="Miranda-Saavedra D."/>
            <person name="Morales J."/>
            <person name="Moreau H."/>
            <person name="Motomura T."/>
            <person name="Nagasato C."/>
            <person name="Napoli C.A."/>
            <person name="Nelson D.R."/>
            <person name="Nyvall-Collen P."/>
            <person name="Peters A.F."/>
            <person name="Pommier C."/>
            <person name="Potin P."/>
            <person name="Poulain J."/>
            <person name="Quesneville H."/>
            <person name="Read B."/>
            <person name="Rensing S.A."/>
            <person name="Ritter A."/>
            <person name="Rousvoal S."/>
            <person name="Samanta M."/>
            <person name="Samson G."/>
            <person name="Schroeder D.C."/>
            <person name="Segurens B."/>
            <person name="Strittmatter M."/>
            <person name="Tonon T."/>
            <person name="Tregear J.W."/>
            <person name="Valentin K."/>
            <person name="von Dassow P."/>
            <person name="Yamagishi T."/>
            <person name="Van de Peer Y."/>
            <person name="Wincker P."/>
        </authorList>
    </citation>
    <scope>NUCLEOTIDE SEQUENCE [LARGE SCALE GENOMIC DNA]</scope>
    <source>
        <strain evidence="16">Ec32 / CCAP1310/4</strain>
    </source>
</reference>
<keyword evidence="9 12" id="KW-0472">Membrane</keyword>
<dbReference type="Pfam" id="PF08172">
    <property type="entry name" value="CASP_C"/>
    <property type="match status" value="1"/>
</dbReference>
<feature type="domain" description="CASP C-terminal" evidence="13">
    <location>
        <begin position="416"/>
        <end position="676"/>
    </location>
</feature>
<dbReference type="EMBL" id="FN647924">
    <property type="protein sequence ID" value="CBN75558.1"/>
    <property type="molecule type" value="Genomic_DNA"/>
</dbReference>
<dbReference type="PANTHER" id="PTHR14043:SF2">
    <property type="entry name" value="HOMEOBOX PROTEIN CUT"/>
    <property type="match status" value="1"/>
</dbReference>
<dbReference type="PANTHER" id="PTHR14043">
    <property type="entry name" value="CCAAT DISPLACEMENT PROTEIN-RELATED"/>
    <property type="match status" value="1"/>
</dbReference>
<dbReference type="eggNOG" id="KOG0963">
    <property type="taxonomic scope" value="Eukaryota"/>
</dbReference>
<dbReference type="InterPro" id="IPR012955">
    <property type="entry name" value="CASP_C"/>
</dbReference>
<feature type="compositionally biased region" description="Gly residues" evidence="11">
    <location>
        <begin position="576"/>
        <end position="587"/>
    </location>
</feature>
<comment type="subcellular location">
    <subcellularLocation>
        <location evidence="1">Golgi apparatus membrane</location>
        <topology evidence="1">Single-pass type IV membrane protein</topology>
    </subcellularLocation>
</comment>
<evidence type="ECO:0000259" key="13">
    <source>
        <dbReference type="Pfam" id="PF08172"/>
    </source>
</evidence>
<evidence type="ECO:0000256" key="2">
    <source>
        <dbReference type="ARBA" id="ARBA00006415"/>
    </source>
</evidence>
<feature type="region of interest" description="Disordered" evidence="11">
    <location>
        <begin position="224"/>
        <end position="259"/>
    </location>
</feature>
<dbReference type="OMA" id="WQQEGFN"/>
<feature type="compositionally biased region" description="Basic and acidic residues" evidence="11">
    <location>
        <begin position="588"/>
        <end position="600"/>
    </location>
</feature>
<evidence type="ECO:0000313" key="15">
    <source>
        <dbReference type="EMBL" id="CBN75558.1"/>
    </source>
</evidence>
<feature type="coiled-coil region" evidence="10">
    <location>
        <begin position="494"/>
        <end position="535"/>
    </location>
</feature>
<evidence type="ECO:0000256" key="5">
    <source>
        <dbReference type="ARBA" id="ARBA00022692"/>
    </source>
</evidence>
<keyword evidence="8 10" id="KW-0175">Coiled coil</keyword>
<evidence type="ECO:0000256" key="6">
    <source>
        <dbReference type="ARBA" id="ARBA00022989"/>
    </source>
</evidence>
<accession>D8LDY2</accession>
<protein>
    <recommendedName>
        <fullName evidence="3">Protein CASP</fullName>
    </recommendedName>
</protein>
<evidence type="ECO:0000256" key="7">
    <source>
        <dbReference type="ARBA" id="ARBA00023034"/>
    </source>
</evidence>
<evidence type="ECO:0000259" key="14">
    <source>
        <dbReference type="Pfam" id="PF25398"/>
    </source>
</evidence>
<comment type="similarity">
    <text evidence="2">Belongs to the CASP family.</text>
</comment>
<name>D8LDY2_ECTSI</name>
<dbReference type="EMBL" id="FN649749">
    <property type="protein sequence ID" value="CBN75558.1"/>
    <property type="molecule type" value="Genomic_DNA"/>
</dbReference>
<feature type="region of interest" description="Disordered" evidence="11">
    <location>
        <begin position="574"/>
        <end position="600"/>
    </location>
</feature>
<feature type="compositionally biased region" description="Gly residues" evidence="11">
    <location>
        <begin position="248"/>
        <end position="258"/>
    </location>
</feature>
<dbReference type="InterPro" id="IPR057476">
    <property type="entry name" value="Cux_N"/>
</dbReference>
<evidence type="ECO:0000256" key="9">
    <source>
        <dbReference type="ARBA" id="ARBA00023136"/>
    </source>
</evidence>
<evidence type="ECO:0000313" key="16">
    <source>
        <dbReference type="Proteomes" id="UP000002630"/>
    </source>
</evidence>
<dbReference type="Proteomes" id="UP000002630">
    <property type="component" value="Linkage Group LG24"/>
</dbReference>
<dbReference type="STRING" id="2880.D8LDY2"/>
<keyword evidence="16" id="KW-1185">Reference proteome</keyword>
<feature type="domain" description="Cux N-terminal" evidence="14">
    <location>
        <begin position="23"/>
        <end position="133"/>
    </location>
</feature>
<dbReference type="AlphaFoldDB" id="D8LDY2"/>
<organism evidence="15 16">
    <name type="scientific">Ectocarpus siliculosus</name>
    <name type="common">Brown alga</name>
    <name type="synonym">Conferva siliculosa</name>
    <dbReference type="NCBI Taxonomy" id="2880"/>
    <lineage>
        <taxon>Eukaryota</taxon>
        <taxon>Sar</taxon>
        <taxon>Stramenopiles</taxon>
        <taxon>Ochrophyta</taxon>
        <taxon>PX clade</taxon>
        <taxon>Phaeophyceae</taxon>
        <taxon>Ectocarpales</taxon>
        <taxon>Ectocarpaceae</taxon>
        <taxon>Ectocarpus</taxon>
    </lineage>
</organism>
<evidence type="ECO:0000256" key="12">
    <source>
        <dbReference type="SAM" id="Phobius"/>
    </source>
</evidence>
<keyword evidence="5 12" id="KW-0812">Transmembrane</keyword>
<keyword evidence="4" id="KW-0813">Transport</keyword>
<evidence type="ECO:0000256" key="1">
    <source>
        <dbReference type="ARBA" id="ARBA00004409"/>
    </source>
</evidence>
<feature type="coiled-coil region" evidence="10">
    <location>
        <begin position="138"/>
        <end position="184"/>
    </location>
</feature>
<dbReference type="Pfam" id="PF25398">
    <property type="entry name" value="CUX1_N"/>
    <property type="match status" value="1"/>
</dbReference>
<evidence type="ECO:0000256" key="8">
    <source>
        <dbReference type="ARBA" id="ARBA00023054"/>
    </source>
</evidence>
<keyword evidence="7" id="KW-0333">Golgi apparatus</keyword>
<gene>
    <name evidence="15" type="ORF">Esi_0128_0045</name>
</gene>
<sequence length="700" mass="75478">MDSLAGGDASARDEELELGATSAQAHMKVVLTFWKEFNLDGRRLQLDKQGLELQDAKDASLVRRKNLAELTKEFRKKSDQEKVAGVQRLVKAYQEEIDTLAKRCRASDSAFFSLYKGLYEAPDPAKALERSASERPRAAASELEVQKLRSELAEYEEEFSKLKNQAADAKLEAAREREAQLAKSLSKTVIVDGTLNITSSCSTAPLKQAQLTRVEQELQHLRGREGNGLSPSAATNPVTTPSAAGPAAPGGVGGGGGVSHAEAVDAELTELTRVNSQLRGELVARSSAWREEKVSLEAALKTSKEACSAEAAASAGLRKELEARPTASEVKALRRQLRVLQQLEFNASNDEDEEGAEAEEAMIGEDEPHGADPEHTAIHAERTMEQVIRGRVRRLEADLTSSRRLAEERGADAARLQRALDSATALASERLETINRLEDDLATAAGGGGGGAGTPRGGEGADALRELLGVGEAEGGPAGGGGGGGADAGNHGVLGIVQAQRDRFRRRIKKLEAEREDEQRETRAAQGVMENLQRDNLQLYEKVRFLQSYQRGATGADKNNVLAAAGGVTPGIGDVEAGGGGGGGGRGAAREGEEGGSRKATEARYGQLYEARINPFTQFSQRERQRKYQELTVAEKITLNTTRMFLGNKFARNFVFFYVVLLHVVVFTTLNYWTHSHSQLMLQETIAERQVEPRAAGPGV</sequence>
<evidence type="ECO:0000256" key="4">
    <source>
        <dbReference type="ARBA" id="ARBA00022448"/>
    </source>
</evidence>